<feature type="transmembrane region" description="Helical" evidence="2">
    <location>
        <begin position="69"/>
        <end position="93"/>
    </location>
</feature>
<evidence type="ECO:0000256" key="2">
    <source>
        <dbReference type="SAM" id="Phobius"/>
    </source>
</evidence>
<keyword evidence="2" id="KW-1133">Transmembrane helix</keyword>
<feature type="compositionally biased region" description="Low complexity" evidence="1">
    <location>
        <begin position="1"/>
        <end position="15"/>
    </location>
</feature>
<dbReference type="EMBL" id="BPLR01019607">
    <property type="protein sequence ID" value="GIX69691.1"/>
    <property type="molecule type" value="Genomic_DNA"/>
</dbReference>
<feature type="region of interest" description="Disordered" evidence="1">
    <location>
        <begin position="1"/>
        <end position="20"/>
    </location>
</feature>
<gene>
    <name evidence="3" type="ORF">CEXT_175761</name>
</gene>
<keyword evidence="4" id="KW-1185">Reference proteome</keyword>
<sequence>MCTGTGTQKIGQTQGCPWPEIPPRNRRLKYTANIYMAETSGNFGQLKSKEFLRALVLLGHSKAITSSMLLLAICQGWAIVRLWPALAIIYFTLSNLS</sequence>
<organism evidence="3 4">
    <name type="scientific">Caerostris extrusa</name>
    <name type="common">Bark spider</name>
    <name type="synonym">Caerostris bankana</name>
    <dbReference type="NCBI Taxonomy" id="172846"/>
    <lineage>
        <taxon>Eukaryota</taxon>
        <taxon>Metazoa</taxon>
        <taxon>Ecdysozoa</taxon>
        <taxon>Arthropoda</taxon>
        <taxon>Chelicerata</taxon>
        <taxon>Arachnida</taxon>
        <taxon>Araneae</taxon>
        <taxon>Araneomorphae</taxon>
        <taxon>Entelegynae</taxon>
        <taxon>Araneoidea</taxon>
        <taxon>Araneidae</taxon>
        <taxon>Caerostris</taxon>
    </lineage>
</organism>
<name>A0AAV4MBD3_CAEEX</name>
<keyword evidence="2" id="KW-0812">Transmembrane</keyword>
<comment type="caution">
    <text evidence="3">The sequence shown here is derived from an EMBL/GenBank/DDBJ whole genome shotgun (WGS) entry which is preliminary data.</text>
</comment>
<dbReference type="Proteomes" id="UP001054945">
    <property type="component" value="Unassembled WGS sequence"/>
</dbReference>
<accession>A0AAV4MBD3</accession>
<protein>
    <submittedName>
        <fullName evidence="3">Uncharacterized protein</fullName>
    </submittedName>
</protein>
<proteinExistence type="predicted"/>
<reference evidence="3 4" key="1">
    <citation type="submission" date="2021-06" db="EMBL/GenBank/DDBJ databases">
        <title>Caerostris extrusa draft genome.</title>
        <authorList>
            <person name="Kono N."/>
            <person name="Arakawa K."/>
        </authorList>
    </citation>
    <scope>NUCLEOTIDE SEQUENCE [LARGE SCALE GENOMIC DNA]</scope>
</reference>
<evidence type="ECO:0000313" key="3">
    <source>
        <dbReference type="EMBL" id="GIX69691.1"/>
    </source>
</evidence>
<dbReference type="AlphaFoldDB" id="A0AAV4MBD3"/>
<evidence type="ECO:0000313" key="4">
    <source>
        <dbReference type="Proteomes" id="UP001054945"/>
    </source>
</evidence>
<evidence type="ECO:0000256" key="1">
    <source>
        <dbReference type="SAM" id="MobiDB-lite"/>
    </source>
</evidence>
<keyword evidence="2" id="KW-0472">Membrane</keyword>